<dbReference type="InterPro" id="IPR017853">
    <property type="entry name" value="GH"/>
</dbReference>
<accession>A0AAN1WFC6</accession>
<evidence type="ECO:0000256" key="2">
    <source>
        <dbReference type="ARBA" id="ARBA00023295"/>
    </source>
</evidence>
<feature type="chain" id="PRO_5042885301" evidence="5">
    <location>
        <begin position="30"/>
        <end position="566"/>
    </location>
</feature>
<dbReference type="AlphaFoldDB" id="A0AAN1WFC6"/>
<keyword evidence="1 3" id="KW-0378">Hydrolase</keyword>
<dbReference type="InterPro" id="IPR001547">
    <property type="entry name" value="Glyco_hydro_5"/>
</dbReference>
<dbReference type="SUPFAM" id="SSF51445">
    <property type="entry name" value="(Trans)glycosidases"/>
    <property type="match status" value="1"/>
</dbReference>
<dbReference type="EC" id="3.2.1.4" evidence="8"/>
<proteinExistence type="inferred from homology"/>
<protein>
    <submittedName>
        <fullName evidence="8">Endoglucanase</fullName>
        <ecNumber evidence="8">3.2.1.4</ecNumber>
    </submittedName>
</protein>
<evidence type="ECO:0000313" key="9">
    <source>
        <dbReference type="Proteomes" id="UP001320119"/>
    </source>
</evidence>
<dbReference type="InterPro" id="IPR003305">
    <property type="entry name" value="CenC_carb-bd"/>
</dbReference>
<dbReference type="PANTHER" id="PTHR34142:SF1">
    <property type="entry name" value="GLYCOSIDE HYDROLASE FAMILY 5 DOMAIN-CONTAINING PROTEIN"/>
    <property type="match status" value="1"/>
</dbReference>
<dbReference type="Pfam" id="PF00150">
    <property type="entry name" value="Cellulase"/>
    <property type="match status" value="1"/>
</dbReference>
<evidence type="ECO:0000313" key="8">
    <source>
        <dbReference type="EMBL" id="BCD96561.1"/>
    </source>
</evidence>
<feature type="signal peptide" evidence="5">
    <location>
        <begin position="1"/>
        <end position="29"/>
    </location>
</feature>
<evidence type="ECO:0000259" key="6">
    <source>
        <dbReference type="Pfam" id="PF00150"/>
    </source>
</evidence>
<dbReference type="Proteomes" id="UP001320119">
    <property type="component" value="Chromosome"/>
</dbReference>
<feature type="domain" description="CBM-cenC" evidence="7">
    <location>
        <begin position="105"/>
        <end position="221"/>
    </location>
</feature>
<evidence type="ECO:0000256" key="5">
    <source>
        <dbReference type="SAM" id="SignalP"/>
    </source>
</evidence>
<dbReference type="Gene3D" id="2.60.120.260">
    <property type="entry name" value="Galactose-binding domain-like"/>
    <property type="match status" value="1"/>
</dbReference>
<sequence>MTNISGPFAKTGRALPKYLILATAIAALAACGGNTMPSSSAGNSSSEAAQESSSSMAVSSSSIMQSSSSMMMSSSSIAPSSSSAPSMSSASSQNAGPESLLLSTGLFDDGAEFFTVYNLTPGLATSTFDGALAITIPDATELSWHVQVQHPATIENGETYTVCYDAKAANLRTIDVNVDTDGPLYASVMGGGETITVSSEYQTYKHTFTADMAAPGGRLTLGVGDQAIDIEFDNIGLYLGNACGTAGAGQGGGNEGVGSENITSIVPITTDGNQVLFGGKRGSLAGNSLFWSNDGWGGEKYYNANIVRELKTQWNSKLIRAALGVEAPGGYIESPASNQAKVEAVIDAAIANDMYVIIDWHSHEAENYTQQSIQFFKEMATKYGSYDNVIYEIYNEPIESTWSGHIKPYALEVIEEIRAIDPDNLIIVGTRFYSQFVNEAADDPITEYDNIAYTLHFYAATHKGDIQSKAIYAINKGIPLFVTEWGTSEASGAGAIDIESTNTWMKLLYDNNISHANWALNDKAVTAQGQPESSSALKAGASANGNWTDGDLTESGLYVKGTMLTW</sequence>
<comment type="similarity">
    <text evidence="3">Belongs to the glycosyl hydrolase 5 (cellulase A) family.</text>
</comment>
<feature type="region of interest" description="Disordered" evidence="4">
    <location>
        <begin position="36"/>
        <end position="57"/>
    </location>
</feature>
<reference evidence="8 9" key="1">
    <citation type="journal article" date="2022" name="IScience">
        <title>An ultrasensitive nanofiber-based assay for enzymatic hydrolysis and deep-sea microbial degradation of cellulose.</title>
        <authorList>
            <person name="Tsudome M."/>
            <person name="Tachioka M."/>
            <person name="Miyazaki M."/>
            <person name="Uchimura K."/>
            <person name="Tsuda M."/>
            <person name="Takaki Y."/>
            <person name="Deguchi S."/>
        </authorList>
    </citation>
    <scope>NUCLEOTIDE SEQUENCE [LARGE SCALE GENOMIC DNA]</scope>
    <source>
        <strain evidence="8 9">GE09</strain>
    </source>
</reference>
<evidence type="ECO:0000259" key="7">
    <source>
        <dbReference type="Pfam" id="PF02018"/>
    </source>
</evidence>
<dbReference type="KEGG" id="marq:MARGE09_P0761"/>
<organism evidence="8 9">
    <name type="scientific">Marinagarivorans cellulosilyticus</name>
    <dbReference type="NCBI Taxonomy" id="2721545"/>
    <lineage>
        <taxon>Bacteria</taxon>
        <taxon>Pseudomonadati</taxon>
        <taxon>Pseudomonadota</taxon>
        <taxon>Gammaproteobacteria</taxon>
        <taxon>Cellvibrionales</taxon>
        <taxon>Cellvibrionaceae</taxon>
        <taxon>Marinagarivorans</taxon>
    </lineage>
</organism>
<dbReference type="PROSITE" id="PS00659">
    <property type="entry name" value="GLYCOSYL_HYDROL_F5"/>
    <property type="match status" value="1"/>
</dbReference>
<dbReference type="SUPFAM" id="SSF49785">
    <property type="entry name" value="Galactose-binding domain-like"/>
    <property type="match status" value="1"/>
</dbReference>
<evidence type="ECO:0000256" key="3">
    <source>
        <dbReference type="RuleBase" id="RU361153"/>
    </source>
</evidence>
<feature type="domain" description="Glycoside hydrolase family 5" evidence="6">
    <location>
        <begin position="280"/>
        <end position="523"/>
    </location>
</feature>
<keyword evidence="9" id="KW-1185">Reference proteome</keyword>
<keyword evidence="2 3" id="KW-0326">Glycosidase</keyword>
<evidence type="ECO:0000256" key="4">
    <source>
        <dbReference type="SAM" id="MobiDB-lite"/>
    </source>
</evidence>
<dbReference type="InterPro" id="IPR018087">
    <property type="entry name" value="Glyco_hydro_5_CS"/>
</dbReference>
<name>A0AAN1WFC6_9GAMM</name>
<dbReference type="GO" id="GO:0000272">
    <property type="term" value="P:polysaccharide catabolic process"/>
    <property type="evidence" value="ECO:0007669"/>
    <property type="project" value="InterPro"/>
</dbReference>
<gene>
    <name evidence="8" type="ORF">MARGE09_P0761</name>
</gene>
<dbReference type="Pfam" id="PF02018">
    <property type="entry name" value="CBM_4_9"/>
    <property type="match status" value="1"/>
</dbReference>
<keyword evidence="5" id="KW-0732">Signal</keyword>
<dbReference type="GO" id="GO:0008810">
    <property type="term" value="F:cellulase activity"/>
    <property type="evidence" value="ECO:0007669"/>
    <property type="project" value="UniProtKB-EC"/>
</dbReference>
<dbReference type="PANTHER" id="PTHR34142">
    <property type="entry name" value="ENDO-BETA-1,4-GLUCANASE A"/>
    <property type="match status" value="1"/>
</dbReference>
<evidence type="ECO:0000256" key="1">
    <source>
        <dbReference type="ARBA" id="ARBA00022801"/>
    </source>
</evidence>
<dbReference type="InterPro" id="IPR008979">
    <property type="entry name" value="Galactose-bd-like_sf"/>
</dbReference>
<dbReference type="Gene3D" id="3.20.20.80">
    <property type="entry name" value="Glycosidases"/>
    <property type="match status" value="1"/>
</dbReference>
<dbReference type="RefSeq" id="WP_236986056.1">
    <property type="nucleotide sequence ID" value="NZ_AP023086.1"/>
</dbReference>
<dbReference type="EMBL" id="AP023086">
    <property type="protein sequence ID" value="BCD96561.1"/>
    <property type="molecule type" value="Genomic_DNA"/>
</dbReference>
<feature type="region of interest" description="Disordered" evidence="4">
    <location>
        <begin position="72"/>
        <end position="94"/>
    </location>
</feature>
<feature type="compositionally biased region" description="Low complexity" evidence="4">
    <location>
        <begin position="72"/>
        <end position="92"/>
    </location>
</feature>